<dbReference type="PANTHER" id="PTHR42714">
    <property type="entry name" value="TRNA MODIFICATION GTPASE GTPBP3"/>
    <property type="match status" value="1"/>
</dbReference>
<gene>
    <name evidence="4" type="ORF">FVE85_0706</name>
</gene>
<dbReference type="OrthoDB" id="188276at2759"/>
<dbReference type="Pfam" id="PF18128">
    <property type="entry name" value="HydF_dimer"/>
    <property type="match status" value="1"/>
</dbReference>
<dbReference type="Pfam" id="PF01926">
    <property type="entry name" value="MMR_HSR1"/>
    <property type="match status" value="1"/>
</dbReference>
<dbReference type="InterPro" id="IPR027417">
    <property type="entry name" value="P-loop_NTPase"/>
</dbReference>
<feature type="domain" description="G" evidence="1">
    <location>
        <begin position="40"/>
        <end position="157"/>
    </location>
</feature>
<protein>
    <submittedName>
        <fullName evidence="4">tRNA modification GTPase MnmE</fullName>
    </submittedName>
</protein>
<dbReference type="Proteomes" id="UP000324585">
    <property type="component" value="Unassembled WGS sequence"/>
</dbReference>
<dbReference type="GO" id="GO:0030488">
    <property type="term" value="P:tRNA methylation"/>
    <property type="evidence" value="ECO:0007669"/>
    <property type="project" value="TreeGrafter"/>
</dbReference>
<evidence type="ECO:0000259" key="3">
    <source>
        <dbReference type="Pfam" id="PF18133"/>
    </source>
</evidence>
<accession>A0A5J4Z2T2</accession>
<reference evidence="5" key="1">
    <citation type="journal article" date="2019" name="Nat. Commun.">
        <title>Expansion of phycobilisome linker gene families in mesophilic red algae.</title>
        <authorList>
            <person name="Lee J."/>
            <person name="Kim D."/>
            <person name="Bhattacharya D."/>
            <person name="Yoon H.S."/>
        </authorList>
    </citation>
    <scope>NUCLEOTIDE SEQUENCE [LARGE SCALE GENOMIC DNA]</scope>
    <source>
        <strain evidence="5">CCMP 1328</strain>
    </source>
</reference>
<evidence type="ECO:0000313" key="5">
    <source>
        <dbReference type="Proteomes" id="UP000324585"/>
    </source>
</evidence>
<dbReference type="PANTHER" id="PTHR42714:SF6">
    <property type="entry name" value="TRANSLATION INITIATION FACTOR IF-2"/>
    <property type="match status" value="1"/>
</dbReference>
<dbReference type="Gene3D" id="3.40.50.11420">
    <property type="match status" value="1"/>
</dbReference>
<evidence type="ECO:0000259" key="2">
    <source>
        <dbReference type="Pfam" id="PF18128"/>
    </source>
</evidence>
<dbReference type="OMA" id="PQDIQAP"/>
<dbReference type="InterPro" id="IPR006073">
    <property type="entry name" value="GTP-bd"/>
</dbReference>
<dbReference type="AlphaFoldDB" id="A0A5J4Z2T2"/>
<keyword evidence="5" id="KW-1185">Reference proteome</keyword>
<dbReference type="Pfam" id="PF18133">
    <property type="entry name" value="HydF_tetramer"/>
    <property type="match status" value="1"/>
</dbReference>
<proteinExistence type="predicted"/>
<dbReference type="SUPFAM" id="SSF52540">
    <property type="entry name" value="P-loop containing nucleoside triphosphate hydrolases"/>
    <property type="match status" value="1"/>
</dbReference>
<dbReference type="InterPro" id="IPR005225">
    <property type="entry name" value="Small_GTP-bd"/>
</dbReference>
<evidence type="ECO:0000313" key="4">
    <source>
        <dbReference type="EMBL" id="KAA8496977.1"/>
    </source>
</evidence>
<comment type="caution">
    <text evidence="4">The sequence shown here is derived from an EMBL/GenBank/DDBJ whole genome shotgun (WGS) entry which is preliminary data.</text>
</comment>
<evidence type="ECO:0000259" key="1">
    <source>
        <dbReference type="Pfam" id="PF01926"/>
    </source>
</evidence>
<organism evidence="4 5">
    <name type="scientific">Porphyridium purpureum</name>
    <name type="common">Red alga</name>
    <name type="synonym">Porphyridium cruentum</name>
    <dbReference type="NCBI Taxonomy" id="35688"/>
    <lineage>
        <taxon>Eukaryota</taxon>
        <taxon>Rhodophyta</taxon>
        <taxon>Bangiophyceae</taxon>
        <taxon>Porphyridiales</taxon>
        <taxon>Porphyridiaceae</taxon>
        <taxon>Porphyridium</taxon>
    </lineage>
</organism>
<name>A0A5J4Z2T2_PORPP</name>
<feature type="domain" description="Hydrogen maturase F tetramerization" evidence="3">
    <location>
        <begin position="336"/>
        <end position="460"/>
    </location>
</feature>
<dbReference type="Gene3D" id="3.40.50.300">
    <property type="entry name" value="P-loop containing nucleotide triphosphate hydrolases"/>
    <property type="match status" value="1"/>
</dbReference>
<feature type="domain" description="Hydrogen maturase F dimerization" evidence="2">
    <location>
        <begin position="220"/>
        <end position="328"/>
    </location>
</feature>
<dbReference type="GO" id="GO:0005525">
    <property type="term" value="F:GTP binding"/>
    <property type="evidence" value="ECO:0007669"/>
    <property type="project" value="InterPro"/>
</dbReference>
<dbReference type="GO" id="GO:0005737">
    <property type="term" value="C:cytoplasm"/>
    <property type="evidence" value="ECO:0007669"/>
    <property type="project" value="TreeGrafter"/>
</dbReference>
<dbReference type="InterPro" id="IPR040644">
    <property type="entry name" value="HydF_tetramer"/>
</dbReference>
<dbReference type="EMBL" id="VRMN01000002">
    <property type="protein sequence ID" value="KAA8496977.1"/>
    <property type="molecule type" value="Genomic_DNA"/>
</dbReference>
<dbReference type="InterPro" id="IPR041606">
    <property type="entry name" value="HydF_dimer"/>
</dbReference>
<dbReference type="GO" id="GO:0002098">
    <property type="term" value="P:tRNA wobble uridine modification"/>
    <property type="evidence" value="ECO:0007669"/>
    <property type="project" value="TreeGrafter"/>
</dbReference>
<dbReference type="Gene3D" id="3.40.50.11410">
    <property type="match status" value="1"/>
</dbReference>
<sequence length="464" mass="51553">MVKRIMCALHFARMAQPKGTWCRRFAANASSLGGIQRVNLGFFGRMNAGKSTLMNFLTQQQTSIVDATAGTTADTKVTLLELHGIGPCKVFDTAGLDESGDLGAKKLRKTAQVAKECDLILIAYRPYVETAEQALQEPGTRKILDIARSRNRQVALIENVSDEHHGSGFVELGRFNDIPRARVNPTRPEGFDAFVAFLERLHVSASRASQVPLLPLKFMGKDKRLLMNIPMDAETPSGRLLRPQANVQEFALSHYTSTSAFRMDLAAGRSRDLYIKAQERSRFQECVLREQPDLIVTDSQAMDLVYPWLSLPDFQHVALTTFSIVVLSHAGADLDRFIAGLRAFDSLEGGDRVLVAEACNHNRITQVCEDIGTVQIPRHIRKKGRSDQPEIIIEHAFGREFPDDELRRYSLVIHCGGCMIDSQKLQARIEDCKELGVPITNYGLLLSHVQSPGALQKVVAPFLS</sequence>
<dbReference type="NCBIfam" id="TIGR00231">
    <property type="entry name" value="small_GTP"/>
    <property type="match status" value="1"/>
</dbReference>